<dbReference type="RefSeq" id="WP_350270821.1">
    <property type="nucleotide sequence ID" value="NZ_CP158281.1"/>
</dbReference>
<dbReference type="AlphaFoldDB" id="A0AAU7UN70"/>
<accession>A0AAU7UN70</accession>
<name>A0AAU7UN70_9MICO</name>
<sequence>MTEDTDRNVAARALREAADDLELDGRMLSTIVWRFASVKPDIGAWLRDRADRIEEETHD</sequence>
<reference evidence="1" key="1">
    <citation type="submission" date="2024-06" db="EMBL/GenBank/DDBJ databases">
        <title>Brevibacterium koreense sp. nov., isolated from jogae-jeotgal, a Korean fermented seafood.</title>
        <authorList>
            <person name="Whon T.W."/>
            <person name="Nam S."/>
            <person name="Kim Y."/>
        </authorList>
    </citation>
    <scope>NUCLEOTIDE SEQUENCE</scope>
    <source>
        <strain evidence="1">CBA3109</strain>
    </source>
</reference>
<evidence type="ECO:0000313" key="1">
    <source>
        <dbReference type="EMBL" id="XBV89997.1"/>
    </source>
</evidence>
<dbReference type="KEGG" id="bkr:AAFP32_04520"/>
<organism evidence="1">
    <name type="scientific">Brevibacterium koreense</name>
    <dbReference type="NCBI Taxonomy" id="3140787"/>
    <lineage>
        <taxon>Bacteria</taxon>
        <taxon>Bacillati</taxon>
        <taxon>Actinomycetota</taxon>
        <taxon>Actinomycetes</taxon>
        <taxon>Micrococcales</taxon>
        <taxon>Brevibacteriaceae</taxon>
        <taxon>Brevibacterium</taxon>
    </lineage>
</organism>
<gene>
    <name evidence="1" type="ORF">AAFP32_04520</name>
</gene>
<dbReference type="EMBL" id="CP158281">
    <property type="protein sequence ID" value="XBV89997.1"/>
    <property type="molecule type" value="Genomic_DNA"/>
</dbReference>
<protein>
    <submittedName>
        <fullName evidence="1">Uncharacterized protein</fullName>
    </submittedName>
</protein>
<proteinExistence type="predicted"/>